<organism evidence="1 2">
    <name type="scientific">Trichinella pseudospiralis</name>
    <name type="common">Parasitic roundworm</name>
    <dbReference type="NCBI Taxonomy" id="6337"/>
    <lineage>
        <taxon>Eukaryota</taxon>
        <taxon>Metazoa</taxon>
        <taxon>Ecdysozoa</taxon>
        <taxon>Nematoda</taxon>
        <taxon>Enoplea</taxon>
        <taxon>Dorylaimia</taxon>
        <taxon>Trichinellida</taxon>
        <taxon>Trichinellidae</taxon>
        <taxon>Trichinella</taxon>
    </lineage>
</organism>
<proteinExistence type="predicted"/>
<protein>
    <submittedName>
        <fullName evidence="1">Uncharacterized protein</fullName>
    </submittedName>
</protein>
<name>A0A0V0XJT0_TRIPS</name>
<gene>
    <name evidence="1" type="ORF">T4E_968</name>
</gene>
<evidence type="ECO:0000313" key="1">
    <source>
        <dbReference type="EMBL" id="KRX88242.1"/>
    </source>
</evidence>
<comment type="caution">
    <text evidence="1">The sequence shown here is derived from an EMBL/GenBank/DDBJ whole genome shotgun (WGS) entry which is preliminary data.</text>
</comment>
<dbReference type="EMBL" id="JYDU01000244">
    <property type="protein sequence ID" value="KRX88242.1"/>
    <property type="molecule type" value="Genomic_DNA"/>
</dbReference>
<reference evidence="1 2" key="1">
    <citation type="submission" date="2015-01" db="EMBL/GenBank/DDBJ databases">
        <title>Evolution of Trichinella species and genotypes.</title>
        <authorList>
            <person name="Korhonen P.K."/>
            <person name="Edoardo P."/>
            <person name="Giuseppe L.R."/>
            <person name="Gasser R.B."/>
        </authorList>
    </citation>
    <scope>NUCLEOTIDE SEQUENCE [LARGE SCALE GENOMIC DNA]</scope>
    <source>
        <strain evidence="1">ISS141</strain>
    </source>
</reference>
<dbReference type="Proteomes" id="UP000054815">
    <property type="component" value="Unassembled WGS sequence"/>
</dbReference>
<dbReference type="AlphaFoldDB" id="A0A0V0XJT0"/>
<sequence length="140" mass="16257">MARGGDGERVYRAKITLFNVYGLGIRPCLGEGESSTFEISDAELKWHSLSVVEWGGRQCRSLQRVAQQKPNPNKQKLLHFHTMRLAALRHYYEKQQQHLMFVISWEEQTDLLFDISVMTNDHDSCIRWVDLNGQQGFQGF</sequence>
<evidence type="ECO:0000313" key="2">
    <source>
        <dbReference type="Proteomes" id="UP000054815"/>
    </source>
</evidence>
<accession>A0A0V0XJT0</accession>